<sequence>MGEHQKIPSFDGAPEKLATYRDEALAYTFTLEIHKRFLAGPRLAQSLTGVARTVIRRKLSTDPQWLAHPRGAYTLIDFLEQAIEQPTLVQASQHIQKFFYQLRRKRGETMTEWVNRHSESLWEASRALKRVEKEYAVAPSDGDGGQDNWSQWGWRSQGWSWGGWSSWKTDEYQPPQSWETDVADFLPDYLCGFLLLHRSGLDAHDRANILAAIRGVFSVRSVERALKEQWRDDLAKRDKAKFQPFVAVEEEEDQALMAEGEAPDFGDDAWAEEVYWADQAIVDSALAAIQEQKRTLKEARWRQSQMRLGRKFYPVSKGKGYAKGNENKPASKCLKCGGPHFTDNCPVKRPSAQIAEEHAEVAFRQGSCLVRRVTPVELAGKGVIDCGATATLGSVYALESIMALNVQRHGEDRVRVDPEVRPVFKFGNNGTKSCISTVALGVDLGDRKGNLQVHVHDVENQPVLISIKALKALGGDLLKGAKIRKTKEFLHAKVAELGETMPQSSSTLQLKARLAELRDQSKNQMGPALKDRMTELNKASRKKATLIEFAEKQEVPILESDTIARIYAKVEAKFNQEVPGTSLDKVGFGKFLWPDLCGESQLHQVGHSDCGREPGGCSLAPSSPCHLECDSADPTESVLEAHAVTSSDQEQIQRLAQELEQIKSEKASWSCALGAARCASPDSLLSSEAEKQFGPGSAMSIVENAIKQAKAVMTALAEEYHDMSLTELLAEHYGHDTIQAMSIAEQASQSFKRKPELLALQLLDSRLLKAAPEQLRAASEWEQAIEQLQGPGGSVDYHLSGDTSWS</sequence>
<dbReference type="AlphaFoldDB" id="A0A9P1FUU4"/>
<accession>A0A9P1FUU4</accession>
<organism evidence="2">
    <name type="scientific">Cladocopium goreaui</name>
    <dbReference type="NCBI Taxonomy" id="2562237"/>
    <lineage>
        <taxon>Eukaryota</taxon>
        <taxon>Sar</taxon>
        <taxon>Alveolata</taxon>
        <taxon>Dinophyceae</taxon>
        <taxon>Suessiales</taxon>
        <taxon>Symbiodiniaceae</taxon>
        <taxon>Cladocopium</taxon>
    </lineage>
</organism>
<gene>
    <name evidence="2" type="ORF">C1SCF055_LOCUS14464</name>
</gene>
<evidence type="ECO:0000313" key="3">
    <source>
        <dbReference type="EMBL" id="CAL4774484.1"/>
    </source>
</evidence>
<protein>
    <submittedName>
        <fullName evidence="2">Uncharacterized protein</fullName>
    </submittedName>
</protein>
<evidence type="ECO:0000256" key="1">
    <source>
        <dbReference type="SAM" id="Coils"/>
    </source>
</evidence>
<reference evidence="2" key="1">
    <citation type="submission" date="2022-10" db="EMBL/GenBank/DDBJ databases">
        <authorList>
            <person name="Chen Y."/>
            <person name="Dougan E. K."/>
            <person name="Chan C."/>
            <person name="Rhodes N."/>
            <person name="Thang M."/>
        </authorList>
    </citation>
    <scope>NUCLEOTIDE SEQUENCE</scope>
</reference>
<dbReference type="EMBL" id="CAMXCT030001139">
    <property type="protein sequence ID" value="CAL4774484.1"/>
    <property type="molecule type" value="Genomic_DNA"/>
</dbReference>
<feature type="coiled-coil region" evidence="1">
    <location>
        <begin position="645"/>
        <end position="672"/>
    </location>
</feature>
<evidence type="ECO:0000313" key="2">
    <source>
        <dbReference type="EMBL" id="CAI3987172.1"/>
    </source>
</evidence>
<dbReference type="Proteomes" id="UP001152797">
    <property type="component" value="Unassembled WGS sequence"/>
</dbReference>
<comment type="caution">
    <text evidence="2">The sequence shown here is derived from an EMBL/GenBank/DDBJ whole genome shotgun (WGS) entry which is preliminary data.</text>
</comment>
<reference evidence="3 4" key="2">
    <citation type="submission" date="2024-05" db="EMBL/GenBank/DDBJ databases">
        <authorList>
            <person name="Chen Y."/>
            <person name="Shah S."/>
            <person name="Dougan E. K."/>
            <person name="Thang M."/>
            <person name="Chan C."/>
        </authorList>
    </citation>
    <scope>NUCLEOTIDE SEQUENCE [LARGE SCALE GENOMIC DNA]</scope>
</reference>
<keyword evidence="4" id="KW-1185">Reference proteome</keyword>
<keyword evidence="1" id="KW-0175">Coiled coil</keyword>
<dbReference type="EMBL" id="CAMXCT010001139">
    <property type="protein sequence ID" value="CAI3987172.1"/>
    <property type="molecule type" value="Genomic_DNA"/>
</dbReference>
<evidence type="ECO:0000313" key="4">
    <source>
        <dbReference type="Proteomes" id="UP001152797"/>
    </source>
</evidence>
<dbReference type="EMBL" id="CAMXCT020001139">
    <property type="protein sequence ID" value="CAL1140547.1"/>
    <property type="molecule type" value="Genomic_DNA"/>
</dbReference>
<name>A0A9P1FUU4_9DINO</name>
<proteinExistence type="predicted"/>